<gene>
    <name evidence="1" type="ORF">VP01_1193g9</name>
</gene>
<comment type="caution">
    <text evidence="1">The sequence shown here is derived from an EMBL/GenBank/DDBJ whole genome shotgun (WGS) entry which is preliminary data.</text>
</comment>
<protein>
    <submittedName>
        <fullName evidence="1">Uncharacterized protein</fullName>
    </submittedName>
</protein>
<dbReference type="AlphaFoldDB" id="A0A0L6VQS8"/>
<sequence>MSNFKAFPELLCLIASKCRLASEHKKTARVQGSMWHEFPLLWLQHVLLELNLHQKIPIPLHFDNEGAKALAKKPEHHFCTNHIDAQYQFMWWMQESKITLLHVSTIDLLAPLCASEK</sequence>
<keyword evidence="2" id="KW-1185">Reference proteome</keyword>
<evidence type="ECO:0000313" key="2">
    <source>
        <dbReference type="Proteomes" id="UP000037035"/>
    </source>
</evidence>
<name>A0A0L6VQS8_9BASI</name>
<accession>A0A0L6VQS8</accession>
<dbReference type="Proteomes" id="UP000037035">
    <property type="component" value="Unassembled WGS sequence"/>
</dbReference>
<organism evidence="1 2">
    <name type="scientific">Puccinia sorghi</name>
    <dbReference type="NCBI Taxonomy" id="27349"/>
    <lineage>
        <taxon>Eukaryota</taxon>
        <taxon>Fungi</taxon>
        <taxon>Dikarya</taxon>
        <taxon>Basidiomycota</taxon>
        <taxon>Pucciniomycotina</taxon>
        <taxon>Pucciniomycetes</taxon>
        <taxon>Pucciniales</taxon>
        <taxon>Pucciniaceae</taxon>
        <taxon>Puccinia</taxon>
    </lineage>
</organism>
<proteinExistence type="predicted"/>
<dbReference type="EMBL" id="LAVV01002154">
    <property type="protein sequence ID" value="KNZ63046.1"/>
    <property type="molecule type" value="Genomic_DNA"/>
</dbReference>
<reference evidence="1 2" key="1">
    <citation type="submission" date="2015-08" db="EMBL/GenBank/DDBJ databases">
        <title>Next Generation Sequencing and Analysis of the Genome of Puccinia sorghi L Schw, the Causal Agent of Maize Common Rust.</title>
        <authorList>
            <person name="Rochi L."/>
            <person name="Burguener G."/>
            <person name="Darino M."/>
            <person name="Turjanski A."/>
            <person name="Kreff E."/>
            <person name="Dieguez M.J."/>
            <person name="Sacco F."/>
        </authorList>
    </citation>
    <scope>NUCLEOTIDE SEQUENCE [LARGE SCALE GENOMIC DNA]</scope>
    <source>
        <strain evidence="1 2">RO10H11247</strain>
    </source>
</reference>
<dbReference type="VEuPathDB" id="FungiDB:VP01_1193g9"/>
<evidence type="ECO:0000313" key="1">
    <source>
        <dbReference type="EMBL" id="KNZ63046.1"/>
    </source>
</evidence>